<dbReference type="Pfam" id="PF13360">
    <property type="entry name" value="PQQ_2"/>
    <property type="match status" value="1"/>
</dbReference>
<dbReference type="PANTHER" id="PTHR34512">
    <property type="entry name" value="CELL SURFACE PROTEIN"/>
    <property type="match status" value="1"/>
</dbReference>
<reference evidence="4" key="1">
    <citation type="journal article" date="2019" name="Int. J. Syst. Evol. Microbiol.">
        <title>The Global Catalogue of Microorganisms (GCM) 10K type strain sequencing project: providing services to taxonomists for standard genome sequencing and annotation.</title>
        <authorList>
            <consortium name="The Broad Institute Genomics Platform"/>
            <consortium name="The Broad Institute Genome Sequencing Center for Infectious Disease"/>
            <person name="Wu L."/>
            <person name="Ma J."/>
        </authorList>
    </citation>
    <scope>NUCLEOTIDE SEQUENCE [LARGE SCALE GENOMIC DNA]</scope>
    <source>
        <strain evidence="4">ICMP 257</strain>
    </source>
</reference>
<dbReference type="SMART" id="SM00220">
    <property type="entry name" value="S_TKc"/>
    <property type="match status" value="1"/>
</dbReference>
<evidence type="ECO:0000313" key="3">
    <source>
        <dbReference type="EMBL" id="MFC4977150.1"/>
    </source>
</evidence>
<dbReference type="PROSITE" id="PS50011">
    <property type="entry name" value="PROTEIN_KINASE_DOM"/>
    <property type="match status" value="1"/>
</dbReference>
<sequence length="868" mass="89345">MEALRQDDPRRFGPYTTLARFRESASAVHFLARGVDAGDLAVVTAARPALASAPAFRRRFLAEARTAERLAGGWVQPPLVPPEDDSLWTATAYVPAVTLAEAIGVSGPLPERSVRILGAGLAETLSRVHATGAVLQGLAPETVLLAEDGPRLTAFGPLGAAASAEAREGGQLSVRLGYLTPEQVEGRDVGPASDLFVLGLLLAYAATGTTPLADGPAEEAAERIAHGAAELGAVPDELRTLIASCLAKDPDGRPGAGSVAAELALEGAAGLAKGGWLPGTLAAAVTDQAARVRALEAPVGPVQDEVTTDLVPDNGTPTDRVPTDEAQGSGDIGEDSRTTRFLNTGARTPRPDRSTTQLALPQELTGAAPPHPPAAALPPAAAPAPAPAPPQPYASPHAPAPQGAPAPLPHALPPAAPTAPAGPRGAATAPVTGRRALLTAVAAGAAGLLLGGVTVSALGSDGSAPAADDKPSPDPRPAVPGRVPDALWMYSHPAAAPAPLTAGVWQDKLVVLTDTAGATAVDLRTGRKVWERADAAGAQSVLAAGDGLCFLASPTEFLWLSPKDGRVVHRVRFVDQFDGVPNMKVAPLTGLSGSVLWFTGSHTVTVKAPKPEKGRKPGRDTQVVKAYFFAYDVVRRRELWRTAVPAGRAPGTPAYRLTAVRDADLVVRQDPGTLTPADVAAGRGKAFFRCFDRTTGKQLWIRQFGTVTPAGAAAGDEEGRLYASVGDDLQAFETATGKPVWTVNGTASSVFGTPVPAGALLHTTNRNQEVGAVERATGKVRWRRSTEVPPGAGTPALTVSGGGRTLLAADSSQVTAFAAADGRRLWKFQDIGAQDPKGATVSAPYRVLATGRAAVVQRERALYAFPVE</sequence>
<dbReference type="InterPro" id="IPR011047">
    <property type="entry name" value="Quinoprotein_ADH-like_sf"/>
</dbReference>
<dbReference type="SUPFAM" id="SSF50998">
    <property type="entry name" value="Quinoprotein alcohol dehydrogenase-like"/>
    <property type="match status" value="2"/>
</dbReference>
<comment type="caution">
    <text evidence="3">The sequence shown here is derived from an EMBL/GenBank/DDBJ whole genome shotgun (WGS) entry which is preliminary data.</text>
</comment>
<dbReference type="GeneID" id="31232423"/>
<dbReference type="Proteomes" id="UP001595908">
    <property type="component" value="Unassembled WGS sequence"/>
</dbReference>
<dbReference type="InterPro" id="IPR000719">
    <property type="entry name" value="Prot_kinase_dom"/>
</dbReference>
<dbReference type="InterPro" id="IPR015943">
    <property type="entry name" value="WD40/YVTN_repeat-like_dom_sf"/>
</dbReference>
<organism evidence="3 4">
    <name type="scientific">Streptomyces atroolivaceus</name>
    <dbReference type="NCBI Taxonomy" id="66869"/>
    <lineage>
        <taxon>Bacteria</taxon>
        <taxon>Bacillati</taxon>
        <taxon>Actinomycetota</taxon>
        <taxon>Actinomycetes</taxon>
        <taxon>Kitasatosporales</taxon>
        <taxon>Streptomycetaceae</taxon>
        <taxon>Streptomyces</taxon>
    </lineage>
</organism>
<dbReference type="PANTHER" id="PTHR34512:SF30">
    <property type="entry name" value="OUTER MEMBRANE PROTEIN ASSEMBLY FACTOR BAMB"/>
    <property type="match status" value="1"/>
</dbReference>
<dbReference type="InterPro" id="IPR002372">
    <property type="entry name" value="PQQ_rpt_dom"/>
</dbReference>
<dbReference type="InterPro" id="IPR018391">
    <property type="entry name" value="PQQ_b-propeller_rpt"/>
</dbReference>
<dbReference type="SUPFAM" id="SSF56112">
    <property type="entry name" value="Protein kinase-like (PK-like)"/>
    <property type="match status" value="1"/>
</dbReference>
<accession>A0ABV9V1P1</accession>
<feature type="region of interest" description="Disordered" evidence="1">
    <location>
        <begin position="461"/>
        <end position="481"/>
    </location>
</feature>
<dbReference type="SMART" id="SM00564">
    <property type="entry name" value="PQQ"/>
    <property type="match status" value="6"/>
</dbReference>
<dbReference type="Gene3D" id="1.10.510.10">
    <property type="entry name" value="Transferase(Phosphotransferase) domain 1"/>
    <property type="match status" value="1"/>
</dbReference>
<feature type="compositionally biased region" description="Low complexity" evidence="1">
    <location>
        <begin position="418"/>
        <end position="428"/>
    </location>
</feature>
<dbReference type="Pfam" id="PF00069">
    <property type="entry name" value="Pkinase"/>
    <property type="match status" value="1"/>
</dbReference>
<dbReference type="EMBL" id="JBHSJE010000001">
    <property type="protein sequence ID" value="MFC4977150.1"/>
    <property type="molecule type" value="Genomic_DNA"/>
</dbReference>
<name>A0ABV9V1P1_STRAZ</name>
<dbReference type="Gene3D" id="2.130.10.10">
    <property type="entry name" value="YVTN repeat-like/Quinoprotein amine dehydrogenase"/>
    <property type="match status" value="2"/>
</dbReference>
<proteinExistence type="predicted"/>
<feature type="region of interest" description="Disordered" evidence="1">
    <location>
        <begin position="300"/>
        <end position="428"/>
    </location>
</feature>
<feature type="domain" description="Protein kinase" evidence="2">
    <location>
        <begin position="15"/>
        <end position="265"/>
    </location>
</feature>
<gene>
    <name evidence="3" type="ORF">ACFPL4_02070</name>
</gene>
<evidence type="ECO:0000256" key="1">
    <source>
        <dbReference type="SAM" id="MobiDB-lite"/>
    </source>
</evidence>
<evidence type="ECO:0000313" key="4">
    <source>
        <dbReference type="Proteomes" id="UP001595908"/>
    </source>
</evidence>
<dbReference type="InterPro" id="IPR011009">
    <property type="entry name" value="Kinase-like_dom_sf"/>
</dbReference>
<dbReference type="RefSeq" id="WP_033298323.1">
    <property type="nucleotide sequence ID" value="NZ_JBHSJE010000001.1"/>
</dbReference>
<evidence type="ECO:0000259" key="2">
    <source>
        <dbReference type="PROSITE" id="PS50011"/>
    </source>
</evidence>
<feature type="compositionally biased region" description="Pro residues" evidence="1">
    <location>
        <begin position="369"/>
        <end position="417"/>
    </location>
</feature>
<protein>
    <submittedName>
        <fullName evidence="3">PQQ-binding-like beta-propeller repeat protein</fullName>
    </submittedName>
</protein>
<keyword evidence="4" id="KW-1185">Reference proteome</keyword>